<dbReference type="SMART" id="SM00355">
    <property type="entry name" value="ZnF_C2H2"/>
    <property type="match status" value="2"/>
</dbReference>
<feature type="region of interest" description="Disordered" evidence="1">
    <location>
        <begin position="151"/>
        <end position="188"/>
    </location>
</feature>
<dbReference type="AlphaFoldDB" id="A0A1V9XQZ9"/>
<dbReference type="InterPro" id="IPR052797">
    <property type="entry name" value="RegFact_GeneExpr_CellDeath"/>
</dbReference>
<gene>
    <name evidence="3" type="ORF">BIW11_08103</name>
</gene>
<dbReference type="OrthoDB" id="5874636at2759"/>
<comment type="caution">
    <text evidence="3">The sequence shown here is derived from an EMBL/GenBank/DDBJ whole genome shotgun (WGS) entry which is preliminary data.</text>
</comment>
<protein>
    <recommendedName>
        <fullName evidence="2">C2H2-type domain-containing protein</fullName>
    </recommendedName>
</protein>
<sequence length="443" mass="47730">MSCNGNNASYISLSLFPCSQCPARVYRSHAALNVHRRTIHGVLDYPSRSVPCQEPSCGKMMQTVAELRSHLIKDHGLQLKKIDSEFPNMKAFVRWKSQVESSECVCFIAKKSKNLPLERQHYYYCQRSWACRNNASAKSTPLAAVLIKTEKGTDGGLDSPPAKRKSNAKNTAKPSEGSAIGPTHQLLNDSNKGHVHCTAQLTVREDLRSGKVAVTGCLTHYAHSMTSRHFVEAIHRRSRAGRLKEGGVAGQDAVDISSVEDCLLAIYELAATKKKQKSVDKIQAALQDLFDCLKDYDEDDETLPGLEETRAWRQSAAQEQAERERTNGRQNGITSNLTASVSAGKGSPDDSSSHLGLTAVSTQHPVDGVQPTSASASVAQTAVPNGASDRSPLPVISLVDTAHSSSGVANVSSRERASSMETGGGHLWAFQGDGVVVTTIAHG</sequence>
<feature type="domain" description="C2H2-type" evidence="2">
    <location>
        <begin position="52"/>
        <end position="75"/>
    </location>
</feature>
<name>A0A1V9XQZ9_9ACAR</name>
<reference evidence="3 4" key="1">
    <citation type="journal article" date="2017" name="Gigascience">
        <title>Draft genome of the honey bee ectoparasitic mite, Tropilaelaps mercedesae, is shaped by the parasitic life history.</title>
        <authorList>
            <person name="Dong X."/>
            <person name="Armstrong S.D."/>
            <person name="Xia D."/>
            <person name="Makepeace B.L."/>
            <person name="Darby A.C."/>
            <person name="Kadowaki T."/>
        </authorList>
    </citation>
    <scope>NUCLEOTIDE SEQUENCE [LARGE SCALE GENOMIC DNA]</scope>
    <source>
        <strain evidence="3">Wuxi-XJTLU</strain>
    </source>
</reference>
<proteinExistence type="predicted"/>
<dbReference type="PANTHER" id="PTHR33936:SF25">
    <property type="entry name" value="C2H2-TYPE DOMAIN-CONTAINING PROTEIN"/>
    <property type="match status" value="1"/>
</dbReference>
<dbReference type="InterPro" id="IPR013087">
    <property type="entry name" value="Znf_C2H2_type"/>
</dbReference>
<dbReference type="PANTHER" id="PTHR33936">
    <property type="entry name" value="PROTEIN CBG17840"/>
    <property type="match status" value="1"/>
</dbReference>
<evidence type="ECO:0000256" key="1">
    <source>
        <dbReference type="SAM" id="MobiDB-lite"/>
    </source>
</evidence>
<evidence type="ECO:0000313" key="4">
    <source>
        <dbReference type="Proteomes" id="UP000192247"/>
    </source>
</evidence>
<keyword evidence="4" id="KW-1185">Reference proteome</keyword>
<dbReference type="EMBL" id="MNPL01005592">
    <property type="protein sequence ID" value="OQR75927.1"/>
    <property type="molecule type" value="Genomic_DNA"/>
</dbReference>
<feature type="compositionally biased region" description="Polar residues" evidence="1">
    <location>
        <begin position="328"/>
        <end position="341"/>
    </location>
</feature>
<organism evidence="3 4">
    <name type="scientific">Tropilaelaps mercedesae</name>
    <dbReference type="NCBI Taxonomy" id="418985"/>
    <lineage>
        <taxon>Eukaryota</taxon>
        <taxon>Metazoa</taxon>
        <taxon>Ecdysozoa</taxon>
        <taxon>Arthropoda</taxon>
        <taxon>Chelicerata</taxon>
        <taxon>Arachnida</taxon>
        <taxon>Acari</taxon>
        <taxon>Parasitiformes</taxon>
        <taxon>Mesostigmata</taxon>
        <taxon>Gamasina</taxon>
        <taxon>Dermanyssoidea</taxon>
        <taxon>Laelapidae</taxon>
        <taxon>Tropilaelaps</taxon>
    </lineage>
</organism>
<evidence type="ECO:0000313" key="3">
    <source>
        <dbReference type="EMBL" id="OQR75927.1"/>
    </source>
</evidence>
<accession>A0A1V9XQZ9</accession>
<evidence type="ECO:0000259" key="2">
    <source>
        <dbReference type="PROSITE" id="PS00028"/>
    </source>
</evidence>
<feature type="region of interest" description="Disordered" evidence="1">
    <location>
        <begin position="304"/>
        <end position="356"/>
    </location>
</feature>
<dbReference type="InParanoid" id="A0A1V9XQZ9"/>
<dbReference type="Gene3D" id="3.30.160.60">
    <property type="entry name" value="Classic Zinc Finger"/>
    <property type="match status" value="1"/>
</dbReference>
<dbReference type="Proteomes" id="UP000192247">
    <property type="component" value="Unassembled WGS sequence"/>
</dbReference>
<dbReference type="PROSITE" id="PS00028">
    <property type="entry name" value="ZINC_FINGER_C2H2_1"/>
    <property type="match status" value="1"/>
</dbReference>